<keyword evidence="1" id="KW-0472">Membrane</keyword>
<feature type="transmembrane region" description="Helical" evidence="1">
    <location>
        <begin position="230"/>
        <end position="247"/>
    </location>
</feature>
<feature type="transmembrane region" description="Helical" evidence="1">
    <location>
        <begin position="131"/>
        <end position="150"/>
    </location>
</feature>
<dbReference type="Proteomes" id="UP001147700">
    <property type="component" value="Unassembled WGS sequence"/>
</dbReference>
<dbReference type="InterPro" id="IPR043128">
    <property type="entry name" value="Rev_trsase/Diguanyl_cyclase"/>
</dbReference>
<feature type="transmembrane region" description="Helical" evidence="1">
    <location>
        <begin position="286"/>
        <end position="305"/>
    </location>
</feature>
<dbReference type="InterPro" id="IPR050469">
    <property type="entry name" value="Diguanylate_Cyclase"/>
</dbReference>
<feature type="transmembrane region" description="Helical" evidence="1">
    <location>
        <begin position="259"/>
        <end position="280"/>
    </location>
</feature>
<name>A0ABT4RRD8_9ACTN</name>
<dbReference type="SUPFAM" id="SSF55073">
    <property type="entry name" value="Nucleotide cyclase"/>
    <property type="match status" value="1"/>
</dbReference>
<dbReference type="Gene3D" id="3.30.70.270">
    <property type="match status" value="1"/>
</dbReference>
<reference evidence="3" key="1">
    <citation type="submission" date="2022-10" db="EMBL/GenBank/DDBJ databases">
        <title>The WGS of Solirubrobacter sp. CPCC 204708.</title>
        <authorList>
            <person name="Jiang Z."/>
        </authorList>
    </citation>
    <scope>NUCLEOTIDE SEQUENCE</scope>
    <source>
        <strain evidence="3">CPCC 204708</strain>
    </source>
</reference>
<proteinExistence type="predicted"/>
<evidence type="ECO:0000256" key="1">
    <source>
        <dbReference type="SAM" id="Phobius"/>
    </source>
</evidence>
<dbReference type="SMART" id="SM00267">
    <property type="entry name" value="GGDEF"/>
    <property type="match status" value="1"/>
</dbReference>
<feature type="transmembrane region" description="Helical" evidence="1">
    <location>
        <begin position="67"/>
        <end position="87"/>
    </location>
</feature>
<dbReference type="InterPro" id="IPR029787">
    <property type="entry name" value="Nucleotide_cyclase"/>
</dbReference>
<dbReference type="PANTHER" id="PTHR45138:SF9">
    <property type="entry name" value="DIGUANYLATE CYCLASE DGCM-RELATED"/>
    <property type="match status" value="1"/>
</dbReference>
<evidence type="ECO:0000259" key="2">
    <source>
        <dbReference type="PROSITE" id="PS50887"/>
    </source>
</evidence>
<gene>
    <name evidence="3" type="ORF">OJ962_26220</name>
</gene>
<dbReference type="NCBIfam" id="TIGR00254">
    <property type="entry name" value="GGDEF"/>
    <property type="match status" value="1"/>
</dbReference>
<feature type="transmembrane region" description="Helical" evidence="1">
    <location>
        <begin position="170"/>
        <end position="190"/>
    </location>
</feature>
<dbReference type="InterPro" id="IPR000160">
    <property type="entry name" value="GGDEF_dom"/>
</dbReference>
<dbReference type="RefSeq" id="WP_202952313.1">
    <property type="nucleotide sequence ID" value="NZ_JAPCID010000049.1"/>
</dbReference>
<comment type="caution">
    <text evidence="3">The sequence shown here is derived from an EMBL/GenBank/DDBJ whole genome shotgun (WGS) entry which is preliminary data.</text>
</comment>
<dbReference type="Pfam" id="PF00990">
    <property type="entry name" value="GGDEF"/>
    <property type="match status" value="1"/>
</dbReference>
<sequence length="563" mass="59237">MLSRRPILLVPLFACAAWLLGYAVNVVAFAGADLGPLSSRFAHDVVLAVAAGICLTRGALAARERCAWLLIGAGVAAWTAGEIYYTAALWDESAPPIPSFADAGFLLFPPFTFAGMLVLLRRRVRLTPTLLVDGITAALAVGALSAAIVFQTVLEHAEGDGVAVATSLAYPIADLVLLAVGVGALAAAGWRLDRTWALLVAGILAFWLADSVFLVKAAEGTFESGGWLDMAWWLALLLIALAAWQRGPSTRRRPADDSLRLLIAPLVSGAVSLELLVYASTGALNGLAVALAAAAIVFVMVRLTLTFRQNVRILRASRTEAMTDALTGLGNRRALTRALDAALPEAHEDAPRVLALFDLDGFKHYNDTFGHPAGDVLLADLGGRLRTYVGKRGRAFRMGGDEFCVLFKPSAADATALVEGAAEALSDEGEGYWVGCSFGSITLPTEADDSETALRIADQRMYACKNSGRMSAARQARDVLLAVLGPQDPGIAARAEEAALKLGLDREQREAVRYAVELHALGEDVIAAAPSLRAVARLVAESHAPSSPAARIVAAAVGRSVVA</sequence>
<organism evidence="3 4">
    <name type="scientific">Solirubrobacter deserti</name>
    <dbReference type="NCBI Taxonomy" id="2282478"/>
    <lineage>
        <taxon>Bacteria</taxon>
        <taxon>Bacillati</taxon>
        <taxon>Actinomycetota</taxon>
        <taxon>Thermoleophilia</taxon>
        <taxon>Solirubrobacterales</taxon>
        <taxon>Solirubrobacteraceae</taxon>
        <taxon>Solirubrobacter</taxon>
    </lineage>
</organism>
<dbReference type="EMBL" id="JAPCID010000049">
    <property type="protein sequence ID" value="MDA0141020.1"/>
    <property type="molecule type" value="Genomic_DNA"/>
</dbReference>
<feature type="transmembrane region" description="Helical" evidence="1">
    <location>
        <begin position="99"/>
        <end position="119"/>
    </location>
</feature>
<accession>A0ABT4RRD8</accession>
<dbReference type="PANTHER" id="PTHR45138">
    <property type="entry name" value="REGULATORY COMPONENTS OF SENSORY TRANSDUCTION SYSTEM"/>
    <property type="match status" value="1"/>
</dbReference>
<feature type="transmembrane region" description="Helical" evidence="1">
    <location>
        <begin position="41"/>
        <end position="60"/>
    </location>
</feature>
<dbReference type="CDD" id="cd01949">
    <property type="entry name" value="GGDEF"/>
    <property type="match status" value="1"/>
</dbReference>
<protein>
    <submittedName>
        <fullName evidence="3">GGDEF domain-containing protein</fullName>
    </submittedName>
</protein>
<keyword evidence="1" id="KW-0812">Transmembrane</keyword>
<dbReference type="PROSITE" id="PS50887">
    <property type="entry name" value="GGDEF"/>
    <property type="match status" value="1"/>
</dbReference>
<evidence type="ECO:0000313" key="3">
    <source>
        <dbReference type="EMBL" id="MDA0141020.1"/>
    </source>
</evidence>
<keyword evidence="4" id="KW-1185">Reference proteome</keyword>
<keyword evidence="1" id="KW-1133">Transmembrane helix</keyword>
<feature type="domain" description="GGDEF" evidence="2">
    <location>
        <begin position="350"/>
        <end position="477"/>
    </location>
</feature>
<evidence type="ECO:0000313" key="4">
    <source>
        <dbReference type="Proteomes" id="UP001147700"/>
    </source>
</evidence>
<feature type="transmembrane region" description="Helical" evidence="1">
    <location>
        <begin position="197"/>
        <end position="218"/>
    </location>
</feature>